<dbReference type="RefSeq" id="WP_036035208.1">
    <property type="nucleotide sequence ID" value="NZ_CP030144.1"/>
</dbReference>
<organism evidence="1 2">
    <name type="scientific">Leptospira mayottensis</name>
    <dbReference type="NCBI Taxonomy" id="1137606"/>
    <lineage>
        <taxon>Bacteria</taxon>
        <taxon>Pseudomonadati</taxon>
        <taxon>Spirochaetota</taxon>
        <taxon>Spirochaetia</taxon>
        <taxon>Leptospirales</taxon>
        <taxon>Leptospiraceae</taxon>
        <taxon>Leptospira</taxon>
    </lineage>
</organism>
<protein>
    <submittedName>
        <fullName evidence="1">Uncharacterized protein</fullName>
    </submittedName>
</protein>
<name>A0ABN5NUT5_9LEPT</name>
<sequence length="134" mass="15838">MDSIPNFLIIQRDKIPRGFSHPLKTSELISAYDSAEINIETFLNYNFKPPYFRVEFWPPNPNININININHERLNIDIGAVPTESAHVARKIMKFKIIPEFIKWTKNVLLLPVNSPKRYQRLFWEFKIPTKESI</sequence>
<dbReference type="EMBL" id="CP030144">
    <property type="protein sequence ID" value="AXR65397.1"/>
    <property type="molecule type" value="Genomic_DNA"/>
</dbReference>
<accession>A0ABN5NUT5</accession>
<evidence type="ECO:0000313" key="1">
    <source>
        <dbReference type="EMBL" id="AXR65397.1"/>
    </source>
</evidence>
<reference evidence="1 2" key="1">
    <citation type="submission" date="2018-06" db="EMBL/GenBank/DDBJ databases">
        <authorList>
            <person name="Tortosa P."/>
        </authorList>
    </citation>
    <scope>NUCLEOTIDE SEQUENCE [LARGE SCALE GENOMIC DNA]</scope>
    <source>
        <strain evidence="1 2">MDI222</strain>
    </source>
</reference>
<evidence type="ECO:0000313" key="2">
    <source>
        <dbReference type="Proteomes" id="UP000258889"/>
    </source>
</evidence>
<keyword evidence="2" id="KW-1185">Reference proteome</keyword>
<dbReference type="Proteomes" id="UP000258889">
    <property type="component" value="Chromosome i"/>
</dbReference>
<proteinExistence type="predicted"/>
<gene>
    <name evidence="1" type="ORF">DQM28_15415</name>
</gene>
<reference evidence="1 2" key="2">
    <citation type="submission" date="2018-09" db="EMBL/GenBank/DDBJ databases">
        <title>Complete Genome sequences of three Leptospira mayottensis isolates obtained from Tenrecid mammals endemic to the Malagasy region.</title>
        <authorList>
            <person name="Cordonin C."/>
            <person name="Toty C."/>
        </authorList>
    </citation>
    <scope>NUCLEOTIDE SEQUENCE [LARGE SCALE GENOMIC DNA]</scope>
    <source>
        <strain evidence="1 2">MDI222</strain>
    </source>
</reference>